<proteinExistence type="predicted"/>
<evidence type="ECO:0000313" key="2">
    <source>
        <dbReference type="Proteomes" id="UP000464178"/>
    </source>
</evidence>
<evidence type="ECO:0000313" key="1">
    <source>
        <dbReference type="EMBL" id="VTR94228.1"/>
    </source>
</evidence>
<dbReference type="KEGG" id="gms:SOIL9_34860"/>
<accession>A0A6P2CYM1</accession>
<protein>
    <submittedName>
        <fullName evidence="1">Uncharacterized protein</fullName>
    </submittedName>
</protein>
<sequence>MLPVNSTAVGPLKLVRSHSERVVGAVLGLFTIASDGFATINRVTALSLSAATYGRRQAAA</sequence>
<dbReference type="Proteomes" id="UP000464178">
    <property type="component" value="Chromosome"/>
</dbReference>
<keyword evidence="2" id="KW-1185">Reference proteome</keyword>
<name>A0A6P2CYM1_9BACT</name>
<organism evidence="1 2">
    <name type="scientific">Gemmata massiliana</name>
    <dbReference type="NCBI Taxonomy" id="1210884"/>
    <lineage>
        <taxon>Bacteria</taxon>
        <taxon>Pseudomonadati</taxon>
        <taxon>Planctomycetota</taxon>
        <taxon>Planctomycetia</taxon>
        <taxon>Gemmatales</taxon>
        <taxon>Gemmataceae</taxon>
        <taxon>Gemmata</taxon>
    </lineage>
</organism>
<dbReference type="AlphaFoldDB" id="A0A6P2CYM1"/>
<reference evidence="1 2" key="1">
    <citation type="submission" date="2019-05" db="EMBL/GenBank/DDBJ databases">
        <authorList>
            <consortium name="Science for Life Laboratories"/>
        </authorList>
    </citation>
    <scope>NUCLEOTIDE SEQUENCE [LARGE SCALE GENOMIC DNA]</scope>
    <source>
        <strain evidence="1">Soil9</strain>
    </source>
</reference>
<gene>
    <name evidence="1" type="ORF">SOIL9_34860</name>
</gene>
<dbReference type="EMBL" id="LR593886">
    <property type="protein sequence ID" value="VTR94228.1"/>
    <property type="molecule type" value="Genomic_DNA"/>
</dbReference>